<dbReference type="OrthoDB" id="276151at2759"/>
<keyword evidence="2 7" id="KW-0489">Methyltransferase</keyword>
<feature type="compositionally biased region" description="Polar residues" evidence="5">
    <location>
        <begin position="1"/>
        <end position="18"/>
    </location>
</feature>
<reference evidence="7" key="1">
    <citation type="submission" date="2020-01" db="EMBL/GenBank/DDBJ databases">
        <authorList>
            <consortium name="DOE Joint Genome Institute"/>
            <person name="Haridas S."/>
            <person name="Albert R."/>
            <person name="Binder M."/>
            <person name="Bloem J."/>
            <person name="Labutti K."/>
            <person name="Salamov A."/>
            <person name="Andreopoulos B."/>
            <person name="Baker S.E."/>
            <person name="Barry K."/>
            <person name="Bills G."/>
            <person name="Bluhm B.H."/>
            <person name="Cannon C."/>
            <person name="Castanera R."/>
            <person name="Culley D.E."/>
            <person name="Daum C."/>
            <person name="Ezra D."/>
            <person name="Gonzalez J.B."/>
            <person name="Henrissat B."/>
            <person name="Kuo A."/>
            <person name="Liang C."/>
            <person name="Lipzen A."/>
            <person name="Lutzoni F."/>
            <person name="Magnuson J."/>
            <person name="Mondo S."/>
            <person name="Nolan M."/>
            <person name="Ohm R."/>
            <person name="Pangilinan J."/>
            <person name="Park H.-J."/>
            <person name="Ramirez L."/>
            <person name="Alfaro M."/>
            <person name="Sun H."/>
            <person name="Tritt A."/>
            <person name="Yoshinaga Y."/>
            <person name="Zwiers L.-H."/>
            <person name="Turgeon B.G."/>
            <person name="Goodwin S.B."/>
            <person name="Spatafora J.W."/>
            <person name="Crous P.W."/>
            <person name="Grigoriev I.V."/>
        </authorList>
    </citation>
    <scope>NUCLEOTIDE SEQUENCE</scope>
    <source>
        <strain evidence="7">CBS 342.82</strain>
    </source>
</reference>
<keyword evidence="6" id="KW-1185">Reference proteome</keyword>
<proteinExistence type="predicted"/>
<accession>A0A6J3MBR2</accession>
<dbReference type="Proteomes" id="UP000504637">
    <property type="component" value="Unplaced"/>
</dbReference>
<feature type="region of interest" description="Disordered" evidence="5">
    <location>
        <begin position="115"/>
        <end position="134"/>
    </location>
</feature>
<organism evidence="7">
    <name type="scientific">Dissoconium aciculare CBS 342.82</name>
    <dbReference type="NCBI Taxonomy" id="1314786"/>
    <lineage>
        <taxon>Eukaryota</taxon>
        <taxon>Fungi</taxon>
        <taxon>Dikarya</taxon>
        <taxon>Ascomycota</taxon>
        <taxon>Pezizomycotina</taxon>
        <taxon>Dothideomycetes</taxon>
        <taxon>Dothideomycetidae</taxon>
        <taxon>Mycosphaerellales</taxon>
        <taxon>Dissoconiaceae</taxon>
        <taxon>Dissoconium</taxon>
    </lineage>
</organism>
<sequence>MAATLSATFQDQPLSSHPSHWDSLWRSRTTPWDRGGSSVALQDAIAEHPALFDRPPAAAAAAAASDPPRPPRRKRALVPGCGRGYDVLLLASLGYDAYGLDSSGAAIAAAKRHAAENPLPSSPPSSSAEEGTTPGAAEFLEGDFWSDAWLARTATSLPPSSKEEGQVPQHFDLIFDYTFLCALPPSARGAWAARMKSLLLPRGGRLVCLEFPLHKPAGAGGPPFGLSEEIYVGLLTGTETDGAGEGAGPELTRLGRWRPRRSHEGQQGKDYISVWGYA</sequence>
<dbReference type="Gene3D" id="3.40.50.150">
    <property type="entry name" value="Vaccinia Virus protein VP39"/>
    <property type="match status" value="1"/>
</dbReference>
<feature type="region of interest" description="Disordered" evidence="5">
    <location>
        <begin position="56"/>
        <end position="77"/>
    </location>
</feature>
<evidence type="ECO:0000256" key="1">
    <source>
        <dbReference type="ARBA" id="ARBA00022553"/>
    </source>
</evidence>
<protein>
    <submittedName>
        <fullName evidence="7">S-adenosyl-L-methionine-dependent methyltransferase</fullName>
    </submittedName>
</protein>
<name>A0A6J3MBR2_9PEZI</name>
<feature type="compositionally biased region" description="Low complexity" evidence="5">
    <location>
        <begin position="56"/>
        <end position="66"/>
    </location>
</feature>
<keyword evidence="3" id="KW-0808">Transferase</keyword>
<dbReference type="GO" id="GO:0008757">
    <property type="term" value="F:S-adenosylmethionine-dependent methyltransferase activity"/>
    <property type="evidence" value="ECO:0007669"/>
    <property type="project" value="InterPro"/>
</dbReference>
<reference evidence="7" key="2">
    <citation type="submission" date="2020-04" db="EMBL/GenBank/DDBJ databases">
        <authorList>
            <consortium name="NCBI Genome Project"/>
        </authorList>
    </citation>
    <scope>NUCLEOTIDE SEQUENCE</scope>
    <source>
        <strain evidence="7">CBS 342.82</strain>
    </source>
</reference>
<gene>
    <name evidence="7" type="ORF">K489DRAFT_314495</name>
</gene>
<dbReference type="SUPFAM" id="SSF53335">
    <property type="entry name" value="S-adenosyl-L-methionine-dependent methyltransferases"/>
    <property type="match status" value="1"/>
</dbReference>
<evidence type="ECO:0000313" key="7">
    <source>
        <dbReference type="RefSeq" id="XP_033462497.1"/>
    </source>
</evidence>
<evidence type="ECO:0000256" key="2">
    <source>
        <dbReference type="ARBA" id="ARBA00022603"/>
    </source>
</evidence>
<dbReference type="GeneID" id="54358816"/>
<evidence type="ECO:0000256" key="3">
    <source>
        <dbReference type="ARBA" id="ARBA00022679"/>
    </source>
</evidence>
<evidence type="ECO:0000313" key="6">
    <source>
        <dbReference type="Proteomes" id="UP000504637"/>
    </source>
</evidence>
<feature type="region of interest" description="Disordered" evidence="5">
    <location>
        <begin position="1"/>
        <end position="24"/>
    </location>
</feature>
<dbReference type="GO" id="GO:0032259">
    <property type="term" value="P:methylation"/>
    <property type="evidence" value="ECO:0007669"/>
    <property type="project" value="UniProtKB-KW"/>
</dbReference>
<keyword evidence="4" id="KW-0949">S-adenosyl-L-methionine</keyword>
<dbReference type="PANTHER" id="PTHR32183:SF6">
    <property type="entry name" value="CYSTEINE SULFINATE DESULFINASE_CYSTEINE DESULFURASE AND RELATED ENZYMES"/>
    <property type="match status" value="1"/>
</dbReference>
<dbReference type="PROSITE" id="PS51585">
    <property type="entry name" value="SAM_MT_TPMT"/>
    <property type="match status" value="1"/>
</dbReference>
<evidence type="ECO:0000256" key="5">
    <source>
        <dbReference type="SAM" id="MobiDB-lite"/>
    </source>
</evidence>
<evidence type="ECO:0000256" key="4">
    <source>
        <dbReference type="ARBA" id="ARBA00022691"/>
    </source>
</evidence>
<reference evidence="7" key="3">
    <citation type="submission" date="2025-08" db="UniProtKB">
        <authorList>
            <consortium name="RefSeq"/>
        </authorList>
    </citation>
    <scope>IDENTIFICATION</scope>
    <source>
        <strain evidence="7">CBS 342.82</strain>
    </source>
</reference>
<dbReference type="InterPro" id="IPR008854">
    <property type="entry name" value="TPMT"/>
</dbReference>
<dbReference type="PANTHER" id="PTHR32183">
    <property type="match status" value="1"/>
</dbReference>
<dbReference type="Pfam" id="PF05724">
    <property type="entry name" value="TPMT"/>
    <property type="match status" value="2"/>
</dbReference>
<dbReference type="AlphaFoldDB" id="A0A6J3MBR2"/>
<dbReference type="RefSeq" id="XP_033462497.1">
    <property type="nucleotide sequence ID" value="XM_033601016.1"/>
</dbReference>
<dbReference type="InterPro" id="IPR029063">
    <property type="entry name" value="SAM-dependent_MTases_sf"/>
</dbReference>
<keyword evidence="1" id="KW-0597">Phosphoprotein</keyword>